<gene>
    <name evidence="2" type="ORF">COC19_05800</name>
</gene>
<dbReference type="AlphaFoldDB" id="A0A2A4MK07"/>
<dbReference type="EMBL" id="NVQR01000089">
    <property type="protein sequence ID" value="PCH60559.1"/>
    <property type="molecule type" value="Genomic_DNA"/>
</dbReference>
<evidence type="ECO:0000313" key="2">
    <source>
        <dbReference type="EMBL" id="PCH60559.1"/>
    </source>
</evidence>
<protein>
    <submittedName>
        <fullName evidence="2">Uncharacterized protein</fullName>
    </submittedName>
</protein>
<name>A0A2A4MK07_9GAMM</name>
<feature type="region of interest" description="Disordered" evidence="1">
    <location>
        <begin position="30"/>
        <end position="56"/>
    </location>
</feature>
<reference evidence="3" key="1">
    <citation type="submission" date="2017-08" db="EMBL/GenBank/DDBJ databases">
        <title>A dynamic microbial community with high functional redundancy inhabits the cold, oxic subseafloor aquifer.</title>
        <authorList>
            <person name="Tully B.J."/>
            <person name="Wheat C.G."/>
            <person name="Glazer B.T."/>
            <person name="Huber J.A."/>
        </authorList>
    </citation>
    <scope>NUCLEOTIDE SEQUENCE [LARGE SCALE GENOMIC DNA]</scope>
</reference>
<accession>A0A2A4MK07</accession>
<dbReference type="Proteomes" id="UP000218172">
    <property type="component" value="Unassembled WGS sequence"/>
</dbReference>
<feature type="region of interest" description="Disordered" evidence="1">
    <location>
        <begin position="71"/>
        <end position="95"/>
    </location>
</feature>
<evidence type="ECO:0000313" key="3">
    <source>
        <dbReference type="Proteomes" id="UP000218172"/>
    </source>
</evidence>
<proteinExistence type="predicted"/>
<sequence>MDVVLPLIALLITLTLIVLALHRYQLRANRSSLSKSQPLPPLAYKPREHSAPQSNAQIKQISSAAANLDQNADHNSKHTTGPKIEPHSGAGKKSWTERLRDFKKRGELDSALTLCKSQFPLLGAYSQALIILRAKIKTELSIEQPIESLLEELYHLASLAELLHDQTDKKHGLKPKLLKQQNLQTLTQLPMPYAHLGFENLHLTRVSDHKLFILQWGTPEQHLRPRHFHLNQWQAFTDKASPNS</sequence>
<evidence type="ECO:0000256" key="1">
    <source>
        <dbReference type="SAM" id="MobiDB-lite"/>
    </source>
</evidence>
<organism evidence="2 3">
    <name type="scientific">SAR86 cluster bacterium</name>
    <dbReference type="NCBI Taxonomy" id="2030880"/>
    <lineage>
        <taxon>Bacteria</taxon>
        <taxon>Pseudomonadati</taxon>
        <taxon>Pseudomonadota</taxon>
        <taxon>Gammaproteobacteria</taxon>
        <taxon>SAR86 cluster</taxon>
    </lineage>
</organism>
<comment type="caution">
    <text evidence="2">The sequence shown here is derived from an EMBL/GenBank/DDBJ whole genome shotgun (WGS) entry which is preliminary data.</text>
</comment>